<dbReference type="InterPro" id="IPR054789">
    <property type="entry name" value="P97_adhes_N"/>
</dbReference>
<name>W5USP4_9BACT</name>
<sequence length="1082" mass="121296">MTKKQKLLTVGLAAAGITTFGLVVGLASQANYNGQNPRARVNAELSQIKSVAFKNDFAPFTSDYTALKNKLFDENSKLKTDVNLLDGLEFISTNNSVFNIPNGIKVEIENFEPEDAQSRFKLQFHLSQQVHNRVANSNSYIVYLSQSDAIKNALVQYSDFVRKSFDEIKPVDLGYFKNQPTTSGGQVEKPLFLTQVSDFVDEVNKSTDNQEVLKTLSSHLNLNQIFDDINSKEATLPTQLGDKPFTIEVVKNPANEQQWASLSTDNPNAFDFWVKTSFSSDAQKALESSASKSDTIIQKIEVGKNANFFLDPQKIMSQVGIYQLSSLDFYRDSNQSSPRTDIYYEPLNKQGFQASLPINFASSKVDSYKYDAFTFFNELQKISNQDDINNAINRLLIKGVRLNLGEYQNLSAKLVKKYFRYDFLTKKGSIKIGFNNRLYIDLPVRISLLDSVVGRDGSKAIASKEVKFDLDNFKPVDQTEFDSLISENKVGKGSSQDKALTSTRLVSADEITTLVKEKKFDQLRQLIASPNGYNLDLSKEILDLASVDALKAPTIADVQAAQWQQNKNDSYQDQGIFSSNTSIFKSQNELAAFYRSLLEQGHLGVVNGLYKLATAAGLKFNKGQFANLDNLGSLSLSDLDKIKIENNNFNKEDDEDNNSIFLFDVNGYFKDYSTSFPLYLPTSFKQTSTDFEQYLGVGNQKSYDQLTFADLDNSDANYKFRLLSFLNTYQFKRAQLIDTSKLSSSQNSSSQQVVSSTSSSETSDNDDPIFSSAGPTIEDKIAQSDFVPNNFPFTLAKKLDVEQFYSKSSTTPDQHKTTYFSLDAITSLKDLVVAFYLQAAANSGWSNKTNFGFKVDVEFKQVPVTKSQNSQNQTDKEIIELKYWYKFGFQKENGEFVDDILKTNEIPLFLEASSYNNQKFEEVSNLDSTILNLPTQYTNLVFGENKFKLLKDTIDEKNKPTSAPSPTKPTTSSTDKFKTFKVLAEGLAPYLKSLNSNYDFEIEKATLNSDSSAILTGKLYLSQTEPVAQGEVNKQAKAKTTTKIPSRIPLVITIVKDPNKHDSTDGLKDKLWEDHIVVIKAS</sequence>
<protein>
    <submittedName>
        <fullName evidence="2">p97/LppS family protein</fullName>
    </submittedName>
</protein>
<dbReference type="Proteomes" id="UP000019229">
    <property type="component" value="Chromosome"/>
</dbReference>
<evidence type="ECO:0000256" key="1">
    <source>
        <dbReference type="SAM" id="MobiDB-lite"/>
    </source>
</evidence>
<dbReference type="AlphaFoldDB" id="W5USP4"/>
<dbReference type="PATRIC" id="fig|743966.3.peg.223"/>
<evidence type="ECO:0000313" key="3">
    <source>
        <dbReference type="Proteomes" id="UP000019229"/>
    </source>
</evidence>
<feature type="compositionally biased region" description="Low complexity" evidence="1">
    <location>
        <begin position="748"/>
        <end position="762"/>
    </location>
</feature>
<reference evidence="2 3" key="1">
    <citation type="journal article" date="2014" name="Genome Announc.">
        <title>Complete Genome Sequence of Mycoplasma bovoculi Strain M165/69T (ATCC 29104).</title>
        <authorList>
            <person name="Calcutt M.J."/>
            <person name="Foecking M.F."/>
        </authorList>
    </citation>
    <scope>NUCLEOTIDE SEQUENCE [LARGE SCALE GENOMIC DNA]</scope>
    <source>
        <strain evidence="2">M165/69</strain>
    </source>
</reference>
<dbReference type="OrthoDB" id="401246at2"/>
<dbReference type="KEGG" id="mbc:MYB_01115"/>
<dbReference type="STRING" id="743966.MYB_01115"/>
<gene>
    <name evidence="2" type="ORF">MYB_01115</name>
</gene>
<evidence type="ECO:0000313" key="2">
    <source>
        <dbReference type="EMBL" id="AHH45234.1"/>
    </source>
</evidence>
<organism evidence="2 3">
    <name type="scientific">Mesomycoplasma bovoculi M165/69</name>
    <dbReference type="NCBI Taxonomy" id="743966"/>
    <lineage>
        <taxon>Bacteria</taxon>
        <taxon>Bacillati</taxon>
        <taxon>Mycoplasmatota</taxon>
        <taxon>Mycoplasmoidales</taxon>
        <taxon>Metamycoplasmataceae</taxon>
        <taxon>Mesomycoplasma</taxon>
    </lineage>
</organism>
<dbReference type="EMBL" id="CP007154">
    <property type="protein sequence ID" value="AHH45234.1"/>
    <property type="molecule type" value="Genomic_DNA"/>
</dbReference>
<accession>W5USP4</accession>
<dbReference type="HOGENOM" id="CLU_285881_0_0_14"/>
<proteinExistence type="predicted"/>
<dbReference type="RefSeq" id="WP_022934978.1">
    <property type="nucleotide sequence ID" value="NZ_CP007154.1"/>
</dbReference>
<dbReference type="eggNOG" id="ENOG5030MFH">
    <property type="taxonomic scope" value="Bacteria"/>
</dbReference>
<feature type="region of interest" description="Disordered" evidence="1">
    <location>
        <begin position="748"/>
        <end position="774"/>
    </location>
</feature>
<keyword evidence="3" id="KW-1185">Reference proteome</keyword>
<dbReference type="NCBIfam" id="NF045828">
    <property type="entry name" value="P97_adhes_Nterm"/>
    <property type="match status" value="1"/>
</dbReference>